<dbReference type="PANTHER" id="PTHR30348">
    <property type="entry name" value="UNCHARACTERIZED PROTEIN YECE"/>
    <property type="match status" value="1"/>
</dbReference>
<evidence type="ECO:0008006" key="3">
    <source>
        <dbReference type="Google" id="ProtNLM"/>
    </source>
</evidence>
<dbReference type="KEGG" id="dmu:Desmu_1220"/>
<reference evidence="2" key="1">
    <citation type="submission" date="2010-11" db="EMBL/GenBank/DDBJ databases">
        <title>The complete genome of Desulfurococcus mucosus DSM 2162.</title>
        <authorList>
            <consortium name="US DOE Joint Genome Institute (JGI-PGF)"/>
            <person name="Lucas S."/>
            <person name="Copeland A."/>
            <person name="Lapidus A."/>
            <person name="Bruce D."/>
            <person name="Goodwin L."/>
            <person name="Pitluck S."/>
            <person name="Kyrpides N."/>
            <person name="Mavromatis K."/>
            <person name="Pagani I."/>
            <person name="Ivanova N."/>
            <person name="Ovchinnikova G."/>
            <person name="Chertkov O."/>
            <person name="Held B."/>
            <person name="Brettin T."/>
            <person name="Detter J.C."/>
            <person name="Tapia R."/>
            <person name="Han C."/>
            <person name="Land M."/>
            <person name="Hauser L."/>
            <person name="Markowitz V."/>
            <person name="Cheng J.-F."/>
            <person name="Hugenholtz P."/>
            <person name="Woyke T."/>
            <person name="Wu D."/>
            <person name="Wirth R."/>
            <person name="Bilek Y."/>
            <person name="Hader T."/>
            <person name="Klenk H.-P."/>
            <person name="Eisen J.A."/>
        </authorList>
    </citation>
    <scope>NUCLEOTIDE SEQUENCE [LARGE SCALE GENOMIC DNA]</scope>
    <source>
        <strain evidence="2">ATCC 35584 / DSM 2162 / JCM 9187 / O7/1</strain>
    </source>
</reference>
<sequence length="253" mass="28532">MIRVGCCGFPVSRKRYVEELSVVELQNTFYDLPSREWCRSLRGSLPSGFEITVKAWQVVTHPSTSPTWRKMKSKLKGDPANYGFLKHTRENVEAFMEVVDRARILGARIIVLQTPPSMPCTPLSLESAEGFLKEVLGNIGEGIMIGWEPRGECSERKEVVELLGKYGLIHVVDPFKRKPASTPNGVAYLRLHGRGAGETNYRYKYSDSDLEELYAIIEGIGSSETYVLFNNVYMFDDAVRFKRLLASRGVKVA</sequence>
<dbReference type="GeneID" id="10153936"/>
<reference evidence="1 2" key="2">
    <citation type="journal article" date="2011" name="Stand. Genomic Sci.">
        <title>Complete genome sequence of Desulfurococcus mucosus type strain (O7/1).</title>
        <authorList>
            <person name="Wirth R."/>
            <person name="Chertkov O."/>
            <person name="Held B."/>
            <person name="Lapidus A."/>
            <person name="Nolan M."/>
            <person name="Lucas S."/>
            <person name="Hammon N."/>
            <person name="Deshpande S."/>
            <person name="Cheng J.F."/>
            <person name="Tapia R."/>
            <person name="Han C."/>
            <person name="Goodwin L."/>
            <person name="Pitluck S."/>
            <person name="Liolios K."/>
            <person name="Ioanna P."/>
            <person name="Ivanova N."/>
            <person name="Mavromatis K."/>
            <person name="Mikhailova N."/>
            <person name="Pati A."/>
            <person name="Chen A."/>
            <person name="Palaniappan K."/>
            <person name="Land M."/>
            <person name="Hauser L."/>
            <person name="Chang Y.J."/>
            <person name="Jeffries C.D."/>
            <person name="Bilek Y."/>
            <person name="Hader T."/>
            <person name="Rohde M."/>
            <person name="Spring S."/>
            <person name="Sikorski J."/>
            <person name="Goker M."/>
            <person name="Woyke T."/>
            <person name="Bristow J."/>
            <person name="Eisen J.A."/>
            <person name="Markowitz V."/>
            <person name="Hugenholtz P."/>
            <person name="Kyrpides N.C."/>
            <person name="Klenk H.P."/>
        </authorList>
    </citation>
    <scope>NUCLEOTIDE SEQUENCE [LARGE SCALE GENOMIC DNA]</scope>
    <source>
        <strain evidence="2">ATCC 35584 / DSM 2162 / JCM 9187 / O7/1</strain>
    </source>
</reference>
<dbReference type="SUPFAM" id="SSF117396">
    <property type="entry name" value="TM1631-like"/>
    <property type="match status" value="1"/>
</dbReference>
<dbReference type="PANTHER" id="PTHR30348:SF4">
    <property type="entry name" value="DUF72 DOMAIN-CONTAINING PROTEIN"/>
    <property type="match status" value="1"/>
</dbReference>
<dbReference type="OrthoDB" id="35747at2157"/>
<dbReference type="RefSeq" id="WP_013562738.1">
    <property type="nucleotide sequence ID" value="NC_014961.1"/>
</dbReference>
<dbReference type="AlphaFoldDB" id="E8R751"/>
<keyword evidence="2" id="KW-1185">Reference proteome</keyword>
<gene>
    <name evidence="1" type="ordered locus">Desmu_1220</name>
</gene>
<name>E8R751_DESM0</name>
<evidence type="ECO:0000313" key="1">
    <source>
        <dbReference type="EMBL" id="ADV65516.1"/>
    </source>
</evidence>
<protein>
    <recommendedName>
        <fullName evidence="3">DUF72 domain-containing protein</fullName>
    </recommendedName>
</protein>
<dbReference type="Pfam" id="PF01904">
    <property type="entry name" value="DUF72"/>
    <property type="match status" value="1"/>
</dbReference>
<dbReference type="STRING" id="765177.Desmu_1220"/>
<proteinExistence type="predicted"/>
<dbReference type="Gene3D" id="3.20.20.410">
    <property type="entry name" value="Protein of unknown function UPF0759"/>
    <property type="match status" value="1"/>
</dbReference>
<dbReference type="HOGENOM" id="CLU_1192595_0_0_2"/>
<evidence type="ECO:0000313" key="2">
    <source>
        <dbReference type="Proteomes" id="UP000001068"/>
    </source>
</evidence>
<dbReference type="Proteomes" id="UP000001068">
    <property type="component" value="Chromosome"/>
</dbReference>
<organism evidence="1 2">
    <name type="scientific">Desulfurococcus mucosus (strain ATCC 35584 / DSM 2162 / JCM 9187 / O7/1)</name>
    <dbReference type="NCBI Taxonomy" id="765177"/>
    <lineage>
        <taxon>Archaea</taxon>
        <taxon>Thermoproteota</taxon>
        <taxon>Thermoprotei</taxon>
        <taxon>Desulfurococcales</taxon>
        <taxon>Desulfurococcaceae</taxon>
        <taxon>Desulfurococcus</taxon>
    </lineage>
</organism>
<dbReference type="InterPro" id="IPR036520">
    <property type="entry name" value="UPF0759_sf"/>
</dbReference>
<dbReference type="eggNOG" id="arCOG04291">
    <property type="taxonomic scope" value="Archaea"/>
</dbReference>
<dbReference type="InterPro" id="IPR002763">
    <property type="entry name" value="DUF72"/>
</dbReference>
<accession>E8R751</accession>
<dbReference type="EMBL" id="CP002363">
    <property type="protein sequence ID" value="ADV65516.1"/>
    <property type="molecule type" value="Genomic_DNA"/>
</dbReference>